<reference evidence="14 15" key="1">
    <citation type="submission" date="2019-12" db="EMBL/GenBank/DDBJ databases">
        <authorList>
            <person name="Floudas D."/>
            <person name="Bentzer J."/>
            <person name="Ahren D."/>
            <person name="Johansson T."/>
            <person name="Persson P."/>
            <person name="Tunlid A."/>
        </authorList>
    </citation>
    <scope>NUCLEOTIDE SEQUENCE [LARGE SCALE GENOMIC DNA]</scope>
    <source>
        <strain evidence="14 15">CBS 102.39</strain>
    </source>
</reference>
<feature type="transmembrane region" description="Helical" evidence="12">
    <location>
        <begin position="333"/>
        <end position="356"/>
    </location>
</feature>
<feature type="transmembrane region" description="Helical" evidence="12">
    <location>
        <begin position="12"/>
        <end position="32"/>
    </location>
</feature>
<evidence type="ECO:0000256" key="9">
    <source>
        <dbReference type="ARBA" id="ARBA00023136"/>
    </source>
</evidence>
<comment type="subcellular location">
    <subcellularLocation>
        <location evidence="1">Membrane</location>
        <topology evidence="1">Multi-pass membrane protein</topology>
    </subcellularLocation>
</comment>
<sequence length="1027" mass="111899">MVFYPFEVTTPHIVYAVLGGFIVLFGMFSLFLRSRLYIGEACWAFIIGVIIGPYCANIFDPRSLSHSENAEETANVITLEFTRVVLAIGVFAIGVELPKAYMRKHWKSLAFLLIPVMTWGWFVSAGLIYALVPGLNFLSSLAIAACLTPTDPILAAAVVGGKWADKHVPAHIRHLLAAESGCNDGAAFPFLYMALYLIIDKSTGAAIRDWFVLLWLYQVLLGCFIGGMLGFAFRHLMKFCQRHDLIDRHSYVAQYVSLAILTIGLTTLLGSDDLLAAFCCGTAFAWDGFFNKQTEESVFSSVIDTLFNVAAFIYVGAWMPFNQFQNAELTLSVWRLIVIAILVLLLRRLPVMVAVYKWMPDIKTFQEAVFAGHFGPIGIGAVFISTLAIEILHDAHEGGPHGTADQHRPEDDQMKLLAETIQPIVAFMVLCSIAVHGLSIPSFSLGRRVHSVSRTWSRRDSTTLTRRSGRPAQPEWANQARMVTRAEDVVVNRDRPREGEVDLERGDLIREKRISDSSLDEGEGEVEIIDEDGSVSTRRNGDTDIEKMAESALSSSGETRVNITEPEREQPVMAGGPSRAETTEGIDRPPGGRTASPSGSLHARFEDAISHPSQQPEEDYVPEQEGEEDVSEWVEGHHRIIERRTSGDDVEVTVLDESPEAKKSSGGKPTTKWRGRVNRAERDAEGLGHAISKQLSHLSGHSTLSSLITNLKPTTSHGSDHRRENRRSERREDKEKRSRERGRQEPGTRVQDFANVGQSSTQNVEDNDSEEEWTSEGERDGTEPSTPVTPTSNKKRHHHPLRHLVHGGKAKRHSTGSAGSHNGPSSSQSAPVISAPTALRRQAPEHQDSTSTTASASANERRSRGGRGSSPPRPGTSDSYVSFADSLQMPRNNRIETIRGGAAGGRHSRQASRDVSPSRSVRFAQGTNTADGLALGAGPSRAPSPGPGHRSSRSPVPPSSSAPAISGMGTPPRVGVPTGTTPPLNTPAEVPSSPYARSNLPGLSGLGAPLPPSQENEKKEGEDSSRP</sequence>
<keyword evidence="8" id="KW-0406">Ion transport</keyword>
<feature type="compositionally biased region" description="Basic residues" evidence="11">
    <location>
        <begin position="793"/>
        <end position="814"/>
    </location>
</feature>
<feature type="transmembrane region" description="Helical" evidence="12">
    <location>
        <begin position="251"/>
        <end position="268"/>
    </location>
</feature>
<feature type="compositionally biased region" description="Acidic residues" evidence="11">
    <location>
        <begin position="616"/>
        <end position="632"/>
    </location>
</feature>
<feature type="compositionally biased region" description="Basic and acidic residues" evidence="11">
    <location>
        <begin position="634"/>
        <end position="647"/>
    </location>
</feature>
<name>A0A8H4VQ26_9AGAR</name>
<comment type="similarity">
    <text evidence="2">Belongs to the fungal Na(+)/H(+) exchanger family.</text>
</comment>
<dbReference type="InterPro" id="IPR006153">
    <property type="entry name" value="Cation/H_exchanger_TM"/>
</dbReference>
<keyword evidence="7" id="KW-0915">Sodium</keyword>
<feature type="compositionally biased region" description="Basic and acidic residues" evidence="11">
    <location>
        <begin position="718"/>
        <end position="746"/>
    </location>
</feature>
<dbReference type="GO" id="GO:0015385">
    <property type="term" value="F:sodium:proton antiporter activity"/>
    <property type="evidence" value="ECO:0007669"/>
    <property type="project" value="InterPro"/>
</dbReference>
<evidence type="ECO:0000259" key="13">
    <source>
        <dbReference type="Pfam" id="PF00999"/>
    </source>
</evidence>
<feature type="compositionally biased region" description="Polar residues" evidence="11">
    <location>
        <begin position="552"/>
        <end position="562"/>
    </location>
</feature>
<feature type="transmembrane region" description="Helical" evidence="12">
    <location>
        <begin position="137"/>
        <end position="160"/>
    </location>
</feature>
<dbReference type="PANTHER" id="PTHR31382">
    <property type="entry name" value="NA(+)/H(+) ANTIPORTER"/>
    <property type="match status" value="1"/>
</dbReference>
<feature type="domain" description="Cation/H+ exchanger transmembrane" evidence="13">
    <location>
        <begin position="27"/>
        <end position="442"/>
    </location>
</feature>
<keyword evidence="15" id="KW-1185">Reference proteome</keyword>
<evidence type="ECO:0000256" key="4">
    <source>
        <dbReference type="ARBA" id="ARBA00022449"/>
    </source>
</evidence>
<feature type="transmembrane region" description="Helical" evidence="12">
    <location>
        <begin position="302"/>
        <end position="321"/>
    </location>
</feature>
<dbReference type="InterPro" id="IPR004712">
    <property type="entry name" value="Na+/H+_antiporter_fungi"/>
</dbReference>
<evidence type="ECO:0000256" key="2">
    <source>
        <dbReference type="ARBA" id="ARBA00005248"/>
    </source>
</evidence>
<dbReference type="GO" id="GO:0120029">
    <property type="term" value="P:proton export across plasma membrane"/>
    <property type="evidence" value="ECO:0007669"/>
    <property type="project" value="InterPro"/>
</dbReference>
<feature type="transmembrane region" description="Helical" evidence="12">
    <location>
        <begin position="368"/>
        <end position="389"/>
    </location>
</feature>
<evidence type="ECO:0000313" key="14">
    <source>
        <dbReference type="EMBL" id="KAF4617877.1"/>
    </source>
</evidence>
<keyword evidence="10" id="KW-0739">Sodium transport</keyword>
<feature type="region of interest" description="Disordered" evidence="11">
    <location>
        <begin position="550"/>
        <end position="1027"/>
    </location>
</feature>
<evidence type="ECO:0000256" key="1">
    <source>
        <dbReference type="ARBA" id="ARBA00004141"/>
    </source>
</evidence>
<feature type="compositionally biased region" description="Acidic residues" evidence="11">
    <location>
        <begin position="765"/>
        <end position="775"/>
    </location>
</feature>
<evidence type="ECO:0000256" key="10">
    <source>
        <dbReference type="ARBA" id="ARBA00023201"/>
    </source>
</evidence>
<evidence type="ECO:0000256" key="5">
    <source>
        <dbReference type="ARBA" id="ARBA00022692"/>
    </source>
</evidence>
<comment type="caution">
    <text evidence="14">The sequence shown here is derived from an EMBL/GenBank/DDBJ whole genome shotgun (WGS) entry which is preliminary data.</text>
</comment>
<evidence type="ECO:0000256" key="12">
    <source>
        <dbReference type="SAM" id="Phobius"/>
    </source>
</evidence>
<feature type="compositionally biased region" description="Low complexity" evidence="11">
    <location>
        <begin position="849"/>
        <end position="858"/>
    </location>
</feature>
<feature type="transmembrane region" description="Helical" evidence="12">
    <location>
        <begin position="211"/>
        <end position="231"/>
    </location>
</feature>
<keyword evidence="9 12" id="KW-0472">Membrane</keyword>
<feature type="transmembrane region" description="Helical" evidence="12">
    <location>
        <begin position="109"/>
        <end position="131"/>
    </location>
</feature>
<feature type="compositionally biased region" description="Low complexity" evidence="11">
    <location>
        <begin position="695"/>
        <end position="707"/>
    </location>
</feature>
<organism evidence="14 15">
    <name type="scientific">Agrocybe pediades</name>
    <dbReference type="NCBI Taxonomy" id="84607"/>
    <lineage>
        <taxon>Eukaryota</taxon>
        <taxon>Fungi</taxon>
        <taxon>Dikarya</taxon>
        <taxon>Basidiomycota</taxon>
        <taxon>Agaricomycotina</taxon>
        <taxon>Agaricomycetes</taxon>
        <taxon>Agaricomycetidae</taxon>
        <taxon>Agaricales</taxon>
        <taxon>Agaricineae</taxon>
        <taxon>Strophariaceae</taxon>
        <taxon>Agrocybe</taxon>
    </lineage>
</organism>
<evidence type="ECO:0000256" key="11">
    <source>
        <dbReference type="SAM" id="MobiDB-lite"/>
    </source>
</evidence>
<keyword evidence="6 12" id="KW-1133">Transmembrane helix</keyword>
<dbReference type="FunFam" id="1.20.1530.20:FF:000015">
    <property type="entry name" value="Na(+)/H(+) antiporter 2"/>
    <property type="match status" value="1"/>
</dbReference>
<dbReference type="AlphaFoldDB" id="A0A8H4VQ26"/>
<dbReference type="GO" id="GO:0036376">
    <property type="term" value="P:sodium ion export across plasma membrane"/>
    <property type="evidence" value="ECO:0007669"/>
    <property type="project" value="InterPro"/>
</dbReference>
<evidence type="ECO:0000256" key="8">
    <source>
        <dbReference type="ARBA" id="ARBA00023065"/>
    </source>
</evidence>
<dbReference type="EMBL" id="JAACJL010000030">
    <property type="protein sequence ID" value="KAF4617877.1"/>
    <property type="molecule type" value="Genomic_DNA"/>
</dbReference>
<feature type="compositionally biased region" description="Low complexity" evidence="11">
    <location>
        <begin position="998"/>
        <end position="1008"/>
    </location>
</feature>
<feature type="compositionally biased region" description="Low complexity" evidence="11">
    <location>
        <begin position="961"/>
        <end position="987"/>
    </location>
</feature>
<feature type="transmembrane region" description="Helical" evidence="12">
    <location>
        <begin position="274"/>
        <end position="290"/>
    </location>
</feature>
<keyword evidence="5 12" id="KW-0812">Transmembrane</keyword>
<feature type="transmembrane region" description="Helical" evidence="12">
    <location>
        <begin position="181"/>
        <end position="199"/>
    </location>
</feature>
<feature type="compositionally biased region" description="Low complexity" evidence="11">
    <location>
        <begin position="936"/>
        <end position="949"/>
    </location>
</feature>
<proteinExistence type="inferred from homology"/>
<feature type="compositionally biased region" description="Basic and acidic residues" evidence="11">
    <location>
        <begin position="1015"/>
        <end position="1027"/>
    </location>
</feature>
<dbReference type="GO" id="GO:0005886">
    <property type="term" value="C:plasma membrane"/>
    <property type="evidence" value="ECO:0007669"/>
    <property type="project" value="InterPro"/>
</dbReference>
<feature type="compositionally biased region" description="Polar residues" evidence="11">
    <location>
        <begin position="783"/>
        <end position="792"/>
    </location>
</feature>
<dbReference type="GO" id="GO:0042391">
    <property type="term" value="P:regulation of membrane potential"/>
    <property type="evidence" value="ECO:0007669"/>
    <property type="project" value="InterPro"/>
</dbReference>
<accession>A0A8H4VQ26</accession>
<evidence type="ECO:0000313" key="15">
    <source>
        <dbReference type="Proteomes" id="UP000521872"/>
    </source>
</evidence>
<keyword evidence="3" id="KW-0813">Transport</keyword>
<dbReference type="Proteomes" id="UP000521872">
    <property type="component" value="Unassembled WGS sequence"/>
</dbReference>
<keyword evidence="4" id="KW-0050">Antiport</keyword>
<feature type="transmembrane region" description="Helical" evidence="12">
    <location>
        <begin position="79"/>
        <end position="97"/>
    </location>
</feature>
<feature type="compositionally biased region" description="Polar residues" evidence="11">
    <location>
        <begin position="913"/>
        <end position="930"/>
    </location>
</feature>
<evidence type="ECO:0000256" key="7">
    <source>
        <dbReference type="ARBA" id="ARBA00023053"/>
    </source>
</evidence>
<feature type="compositionally biased region" description="Polar residues" evidence="11">
    <location>
        <begin position="815"/>
        <end position="831"/>
    </location>
</feature>
<gene>
    <name evidence="14" type="ORF">D9613_006295</name>
</gene>
<feature type="compositionally biased region" description="Polar residues" evidence="11">
    <location>
        <begin position="708"/>
        <end position="717"/>
    </location>
</feature>
<protein>
    <recommendedName>
        <fullName evidence="13">Cation/H+ exchanger transmembrane domain-containing protein</fullName>
    </recommendedName>
</protein>
<dbReference type="GO" id="GO:0030007">
    <property type="term" value="P:intracellular potassium ion homeostasis"/>
    <property type="evidence" value="ECO:0007669"/>
    <property type="project" value="TreeGrafter"/>
</dbReference>
<feature type="transmembrane region" description="Helical" evidence="12">
    <location>
        <begin position="41"/>
        <end position="59"/>
    </location>
</feature>
<evidence type="ECO:0000256" key="6">
    <source>
        <dbReference type="ARBA" id="ARBA00022989"/>
    </source>
</evidence>
<dbReference type="Pfam" id="PF00999">
    <property type="entry name" value="Na_H_Exchanger"/>
    <property type="match status" value="1"/>
</dbReference>
<dbReference type="PANTHER" id="PTHR31382:SF4">
    <property type="entry name" value="NA(+)_H(+) ANTIPORTER"/>
    <property type="match status" value="1"/>
</dbReference>
<evidence type="ECO:0000256" key="3">
    <source>
        <dbReference type="ARBA" id="ARBA00022448"/>
    </source>
</evidence>